<feature type="compositionally biased region" description="Basic and acidic residues" evidence="1">
    <location>
        <begin position="370"/>
        <end position="380"/>
    </location>
</feature>
<accession>A0A318SAP1</accession>
<dbReference type="AlphaFoldDB" id="A0A318SAP1"/>
<protein>
    <submittedName>
        <fullName evidence="2">CRISPR-associated Csd1 family protein</fullName>
    </submittedName>
</protein>
<organism evidence="2 3">
    <name type="scientific">Deinococcus yavapaiensis KR-236</name>
    <dbReference type="NCBI Taxonomy" id="694435"/>
    <lineage>
        <taxon>Bacteria</taxon>
        <taxon>Thermotogati</taxon>
        <taxon>Deinococcota</taxon>
        <taxon>Deinococci</taxon>
        <taxon>Deinococcales</taxon>
        <taxon>Deinococcaceae</taxon>
        <taxon>Deinococcus</taxon>
    </lineage>
</organism>
<feature type="compositionally biased region" description="Polar residues" evidence="1">
    <location>
        <begin position="356"/>
        <end position="368"/>
    </location>
</feature>
<evidence type="ECO:0000256" key="1">
    <source>
        <dbReference type="SAM" id="MobiDB-lite"/>
    </source>
</evidence>
<dbReference type="OrthoDB" id="9778918at2"/>
<feature type="region of interest" description="Disordered" evidence="1">
    <location>
        <begin position="356"/>
        <end position="380"/>
    </location>
</feature>
<gene>
    <name evidence="2" type="ORF">DES52_103313</name>
</gene>
<proteinExistence type="predicted"/>
<sequence length="558" mass="60660">MTMFAELLEYYARNVAGQDVAGYQLGRPDIIAHIENDELRLPLIAADETIRPVLFPKLAASRTNRSVAALACDTAEYSLGIPRDAKSPDRHRAFLESLEQAVRDTNHPALTSLLTALRKLETPPELPQGRKAQQMLVFLVDGNHVHDDPALQAYWQQTLQTNARQLPDAVTGQNAPFTQRLPATTKIRGVPGARGNGKRESPLLASANEKAFDSYGLENSFGTGLSTVTAERLAKAIQGLLDDTKHRVYLRNASFVYWTNEADELSLEEDLFAPSPEHARQLLAAPISGHHPPTLDAAVFQGLLLASNTGRLIVRGRVQEHLPVIQARVRTFLRRTTVPYAGTTITYGIRGMLESATHQPSPATGRKSSQGKEIKGSKLPPHMDEDLLSHVLQNTLLSASLPIFISTRAKTPKHITPGLAALAQLTLFATHVLSEGDAMTEPPSPADLAYRTGQLLAVAEYAQRRALGKVGTTVADRMFGLAAQNPAQAIGLIVTATRPHLAKLRRTSPGLAYTLSRRIAELTAELTPDNVPSALSPEQKTAFVLGYYKETHSSGGIK</sequence>
<evidence type="ECO:0000313" key="2">
    <source>
        <dbReference type="EMBL" id="PYE55478.1"/>
    </source>
</evidence>
<dbReference type="Proteomes" id="UP000248326">
    <property type="component" value="Unassembled WGS sequence"/>
</dbReference>
<keyword evidence="3" id="KW-1185">Reference proteome</keyword>
<name>A0A318SAP1_9DEIO</name>
<dbReference type="EMBL" id="QJSX01000003">
    <property type="protein sequence ID" value="PYE55478.1"/>
    <property type="molecule type" value="Genomic_DNA"/>
</dbReference>
<evidence type="ECO:0000313" key="3">
    <source>
        <dbReference type="Proteomes" id="UP000248326"/>
    </source>
</evidence>
<dbReference type="Pfam" id="PF09709">
    <property type="entry name" value="Cas_Csd1"/>
    <property type="match status" value="1"/>
</dbReference>
<dbReference type="RefSeq" id="WP_110885807.1">
    <property type="nucleotide sequence ID" value="NZ_QJSX01000003.1"/>
</dbReference>
<dbReference type="InterPro" id="IPR010144">
    <property type="entry name" value="CRISPR-assoc_prot_Csd1-typ"/>
</dbReference>
<reference evidence="2 3" key="1">
    <citation type="submission" date="2018-06" db="EMBL/GenBank/DDBJ databases">
        <title>Genomic Encyclopedia of Type Strains, Phase IV (KMG-IV): sequencing the most valuable type-strain genomes for metagenomic binning, comparative biology and taxonomic classification.</title>
        <authorList>
            <person name="Goeker M."/>
        </authorList>
    </citation>
    <scope>NUCLEOTIDE SEQUENCE [LARGE SCALE GENOMIC DNA]</scope>
    <source>
        <strain evidence="2 3">DSM 18048</strain>
    </source>
</reference>
<comment type="caution">
    <text evidence="2">The sequence shown here is derived from an EMBL/GenBank/DDBJ whole genome shotgun (WGS) entry which is preliminary data.</text>
</comment>